<sequence length="136" mass="14517">MAFRRAPVFHPFFSSAAVESATATEHGWSPRVDVREEAGRFLILADVPGVALDGIEIQMDKNVLSIKGERKAYASEAEGTFTRVERTAGTFTRSFTLPESADAAGITASGRDGVLEIAIPKKAEAAPRRIVINAAG</sequence>
<evidence type="ECO:0000313" key="5">
    <source>
        <dbReference type="Proteomes" id="UP000033651"/>
    </source>
</evidence>
<evidence type="ECO:0000313" key="4">
    <source>
        <dbReference type="EMBL" id="KJV36884.1"/>
    </source>
</evidence>
<dbReference type="PATRIC" id="fig|345309.4.peg.2145"/>
<evidence type="ECO:0000259" key="3">
    <source>
        <dbReference type="PROSITE" id="PS01031"/>
    </source>
</evidence>
<dbReference type="CDD" id="cd06464">
    <property type="entry name" value="ACD_sHsps-like"/>
    <property type="match status" value="1"/>
</dbReference>
<dbReference type="InterPro" id="IPR002068">
    <property type="entry name" value="A-crystallin/Hsp20_dom"/>
</dbReference>
<reference evidence="4 5" key="1">
    <citation type="submission" date="2015-03" db="EMBL/GenBank/DDBJ databases">
        <title>Draft genome sequence of Luteibacter yeojuensis strain SU11.</title>
        <authorList>
            <person name="Sulaiman J."/>
            <person name="Priya K."/>
            <person name="Chan K.-G."/>
        </authorList>
    </citation>
    <scope>NUCLEOTIDE SEQUENCE [LARGE SCALE GENOMIC DNA]</scope>
    <source>
        <strain evidence="4 5">SU11</strain>
    </source>
</reference>
<dbReference type="PANTHER" id="PTHR11527">
    <property type="entry name" value="HEAT-SHOCK PROTEIN 20 FAMILY MEMBER"/>
    <property type="match status" value="1"/>
</dbReference>
<evidence type="ECO:0000256" key="1">
    <source>
        <dbReference type="PROSITE-ProRule" id="PRU00285"/>
    </source>
</evidence>
<dbReference type="Gene3D" id="2.60.40.790">
    <property type="match status" value="1"/>
</dbReference>
<comment type="similarity">
    <text evidence="1 2">Belongs to the small heat shock protein (HSP20) family.</text>
</comment>
<dbReference type="AlphaFoldDB" id="A0A0F3L3F9"/>
<feature type="domain" description="SHSP" evidence="3">
    <location>
        <begin position="23"/>
        <end position="135"/>
    </location>
</feature>
<gene>
    <name evidence="4" type="ORF">VI08_01385</name>
</gene>
<keyword evidence="5" id="KW-1185">Reference proteome</keyword>
<dbReference type="InterPro" id="IPR031107">
    <property type="entry name" value="Small_HSP"/>
</dbReference>
<name>A0A0F3L3F9_9GAMM</name>
<evidence type="ECO:0000256" key="2">
    <source>
        <dbReference type="RuleBase" id="RU003616"/>
    </source>
</evidence>
<organism evidence="4 5">
    <name type="scientific">Luteibacter yeojuensis</name>
    <dbReference type="NCBI Taxonomy" id="345309"/>
    <lineage>
        <taxon>Bacteria</taxon>
        <taxon>Pseudomonadati</taxon>
        <taxon>Pseudomonadota</taxon>
        <taxon>Gammaproteobacteria</taxon>
        <taxon>Lysobacterales</taxon>
        <taxon>Rhodanobacteraceae</taxon>
        <taxon>Luteibacter</taxon>
    </lineage>
</organism>
<dbReference type="PROSITE" id="PS01031">
    <property type="entry name" value="SHSP"/>
    <property type="match status" value="1"/>
</dbReference>
<dbReference type="Pfam" id="PF00011">
    <property type="entry name" value="HSP20"/>
    <property type="match status" value="1"/>
</dbReference>
<dbReference type="InterPro" id="IPR008978">
    <property type="entry name" value="HSP20-like_chaperone"/>
</dbReference>
<proteinExistence type="inferred from homology"/>
<comment type="caution">
    <text evidence="4">The sequence shown here is derived from an EMBL/GenBank/DDBJ whole genome shotgun (WGS) entry which is preliminary data.</text>
</comment>
<accession>A0A0F3L3F9</accession>
<dbReference type="SUPFAM" id="SSF49764">
    <property type="entry name" value="HSP20-like chaperones"/>
    <property type="match status" value="1"/>
</dbReference>
<protein>
    <recommendedName>
        <fullName evidence="3">SHSP domain-containing protein</fullName>
    </recommendedName>
</protein>
<dbReference type="EMBL" id="JZRB01000003">
    <property type="protein sequence ID" value="KJV36884.1"/>
    <property type="molecule type" value="Genomic_DNA"/>
</dbReference>
<dbReference type="Proteomes" id="UP000033651">
    <property type="component" value="Unassembled WGS sequence"/>
</dbReference>